<dbReference type="Gene3D" id="3.40.1010.10">
    <property type="entry name" value="Cobalt-precorrin-4 Transmethylase, Domain 1"/>
    <property type="match status" value="1"/>
</dbReference>
<dbReference type="CDD" id="cd11642">
    <property type="entry name" value="SUMT"/>
    <property type="match status" value="1"/>
</dbReference>
<keyword evidence="4" id="KW-0949">S-adenosyl-L-methionine</keyword>
<keyword evidence="5" id="KW-0627">Porphyrin biosynthesis</keyword>
<evidence type="ECO:0000256" key="6">
    <source>
        <dbReference type="ARBA" id="ARBA00025705"/>
    </source>
</evidence>
<feature type="domain" description="Tetrapyrrole methylase" evidence="8">
    <location>
        <begin position="38"/>
        <end position="252"/>
    </location>
</feature>
<evidence type="ECO:0000313" key="10">
    <source>
        <dbReference type="Proteomes" id="UP001293718"/>
    </source>
</evidence>
<keyword evidence="2 9" id="KW-0489">Methyltransferase</keyword>
<name>A0ABU5IDJ5_9BURK</name>
<reference evidence="9 10" key="1">
    <citation type="submission" date="2023-11" db="EMBL/GenBank/DDBJ databases">
        <title>Draft genome of Azohydromonas lata strain H1 (DSM1123), a polyhydroxyalkanoate producer.</title>
        <authorList>
            <person name="Traversa D."/>
            <person name="D'Addabbo P."/>
            <person name="Pazzani C."/>
            <person name="Manzari C."/>
            <person name="Chiara M."/>
            <person name="Scrascia M."/>
        </authorList>
    </citation>
    <scope>NUCLEOTIDE SEQUENCE [LARGE SCALE GENOMIC DNA]</scope>
    <source>
        <strain evidence="9 10">H1</strain>
    </source>
</reference>
<evidence type="ECO:0000256" key="7">
    <source>
        <dbReference type="SAM" id="MobiDB-lite"/>
    </source>
</evidence>
<evidence type="ECO:0000256" key="4">
    <source>
        <dbReference type="ARBA" id="ARBA00022691"/>
    </source>
</evidence>
<dbReference type="SUPFAM" id="SSF53790">
    <property type="entry name" value="Tetrapyrrole methylase"/>
    <property type="match status" value="1"/>
</dbReference>
<dbReference type="GO" id="GO:0032259">
    <property type="term" value="P:methylation"/>
    <property type="evidence" value="ECO:0007669"/>
    <property type="project" value="UniProtKB-KW"/>
</dbReference>
<sequence length="316" mass="32642">MTNRTQALSESTSRAATSRLRALSGSAGAARRPVGDCALVGAGPGDPQLLTLAALRAIRRATVLLVDELVPGELVEFALRGLKRRPRIVPVGKRGGCASTPQRFIERLMAAEALTGQRVVRLKGGDPFIFGRGGEEVQALQAQGIPTRVVNGITSGLAAATGLGVPLTHRAHAQGVIFVTGHAKSGGSTPDWAVLAQAAALGLTLVVYMGVAQVDQLHAGLVQGLPGTTPVAVVQHASLPQQRELVTTLAELPRALRDAGLGSPAIMVIGEVVNARTLAAQAQHQLHQAGHQTEQSAQAVTPGAGTSAPQRARRRA</sequence>
<dbReference type="InterPro" id="IPR006366">
    <property type="entry name" value="CobA/CysG_C"/>
</dbReference>
<keyword evidence="10" id="KW-1185">Reference proteome</keyword>
<evidence type="ECO:0000256" key="2">
    <source>
        <dbReference type="ARBA" id="ARBA00022603"/>
    </source>
</evidence>
<feature type="compositionally biased region" description="Polar residues" evidence="7">
    <location>
        <begin position="290"/>
        <end position="299"/>
    </location>
</feature>
<dbReference type="InterPro" id="IPR050161">
    <property type="entry name" value="Siro_Cobalamin_biosynth"/>
</dbReference>
<evidence type="ECO:0000256" key="5">
    <source>
        <dbReference type="ARBA" id="ARBA00023244"/>
    </source>
</evidence>
<dbReference type="InterPro" id="IPR014776">
    <property type="entry name" value="4pyrrole_Mease_sub2"/>
</dbReference>
<keyword evidence="3 9" id="KW-0808">Transferase</keyword>
<dbReference type="RefSeq" id="WP_322465115.1">
    <property type="nucleotide sequence ID" value="NZ_JAXOJX010000010.1"/>
</dbReference>
<dbReference type="Gene3D" id="3.30.950.10">
    <property type="entry name" value="Methyltransferase, Cobalt-precorrin-4 Transmethylase, Domain 2"/>
    <property type="match status" value="1"/>
</dbReference>
<evidence type="ECO:0000259" key="8">
    <source>
        <dbReference type="Pfam" id="PF00590"/>
    </source>
</evidence>
<dbReference type="InterPro" id="IPR000878">
    <property type="entry name" value="4pyrrol_Mease"/>
</dbReference>
<comment type="caution">
    <text evidence="9">The sequence shown here is derived from an EMBL/GenBank/DDBJ whole genome shotgun (WGS) entry which is preliminary data.</text>
</comment>
<dbReference type="GO" id="GO:0004851">
    <property type="term" value="F:uroporphyrin-III C-methyltransferase activity"/>
    <property type="evidence" value="ECO:0007669"/>
    <property type="project" value="UniProtKB-EC"/>
</dbReference>
<dbReference type="PANTHER" id="PTHR45790">
    <property type="entry name" value="SIROHEME SYNTHASE-RELATED"/>
    <property type="match status" value="1"/>
</dbReference>
<comment type="pathway">
    <text evidence="6">Porphyrin-containing compound metabolism; siroheme biosynthesis; precorrin-2 from uroporphyrinogen III: step 1/1.</text>
</comment>
<dbReference type="Proteomes" id="UP001293718">
    <property type="component" value="Unassembled WGS sequence"/>
</dbReference>
<dbReference type="NCBIfam" id="TIGR01469">
    <property type="entry name" value="cobA_cysG_Cterm"/>
    <property type="match status" value="1"/>
</dbReference>
<protein>
    <recommendedName>
        <fullName evidence="1">uroporphyrinogen-III C-methyltransferase</fullName>
        <ecNumber evidence="1">2.1.1.107</ecNumber>
    </recommendedName>
</protein>
<gene>
    <name evidence="9" type="primary">cobA</name>
    <name evidence="9" type="ORF">SM757_08525</name>
</gene>
<feature type="region of interest" description="Disordered" evidence="7">
    <location>
        <begin position="284"/>
        <end position="316"/>
    </location>
</feature>
<dbReference type="PANTHER" id="PTHR45790:SF3">
    <property type="entry name" value="S-ADENOSYL-L-METHIONINE-DEPENDENT UROPORPHYRINOGEN III METHYLTRANSFERASE, CHLOROPLASTIC"/>
    <property type="match status" value="1"/>
</dbReference>
<dbReference type="NCBIfam" id="NF004790">
    <property type="entry name" value="PRK06136.1"/>
    <property type="match status" value="1"/>
</dbReference>
<proteinExistence type="predicted"/>
<evidence type="ECO:0000256" key="3">
    <source>
        <dbReference type="ARBA" id="ARBA00022679"/>
    </source>
</evidence>
<evidence type="ECO:0000313" key="9">
    <source>
        <dbReference type="EMBL" id="MDZ5456621.1"/>
    </source>
</evidence>
<accession>A0ABU5IDJ5</accession>
<dbReference type="EC" id="2.1.1.107" evidence="1"/>
<organism evidence="9 10">
    <name type="scientific">Azohydromonas lata</name>
    <dbReference type="NCBI Taxonomy" id="45677"/>
    <lineage>
        <taxon>Bacteria</taxon>
        <taxon>Pseudomonadati</taxon>
        <taxon>Pseudomonadota</taxon>
        <taxon>Betaproteobacteria</taxon>
        <taxon>Burkholderiales</taxon>
        <taxon>Sphaerotilaceae</taxon>
        <taxon>Azohydromonas</taxon>
    </lineage>
</organism>
<evidence type="ECO:0000256" key="1">
    <source>
        <dbReference type="ARBA" id="ARBA00012162"/>
    </source>
</evidence>
<dbReference type="InterPro" id="IPR014777">
    <property type="entry name" value="4pyrrole_Mease_sub1"/>
</dbReference>
<dbReference type="EMBL" id="JAXOJX010000010">
    <property type="protein sequence ID" value="MDZ5456621.1"/>
    <property type="molecule type" value="Genomic_DNA"/>
</dbReference>
<dbReference type="Pfam" id="PF00590">
    <property type="entry name" value="TP_methylase"/>
    <property type="match status" value="1"/>
</dbReference>
<dbReference type="InterPro" id="IPR035996">
    <property type="entry name" value="4pyrrol_Methylase_sf"/>
</dbReference>